<dbReference type="RefSeq" id="WP_110942145.1">
    <property type="nucleotide sequence ID" value="NZ_FQZV01000049.1"/>
</dbReference>
<dbReference type="EMBL" id="FQZV01000049">
    <property type="protein sequence ID" value="SHJ87541.1"/>
    <property type="molecule type" value="Genomic_DNA"/>
</dbReference>
<dbReference type="Proteomes" id="UP000184536">
    <property type="component" value="Unassembled WGS sequence"/>
</dbReference>
<keyword evidence="3" id="KW-1185">Reference proteome</keyword>
<evidence type="ECO:0000256" key="1">
    <source>
        <dbReference type="SAM" id="SignalP"/>
    </source>
</evidence>
<keyword evidence="1" id="KW-0732">Signal</keyword>
<gene>
    <name evidence="2" type="ORF">SAMN02745975_03106</name>
</gene>
<sequence>MKKMSIICLVALLLCINGITTAFADELPEAVDQEQSGILFETDKMKIDIEFSPESYKYIRECTSSLIDNGNGVLYATISTTTLTTVSSINMDMYIERWNGSAWVTAGSWTQTGTNTSKVTSNKVIEAVKGQKYRVRTVHTVSKDGFTEFQQTLSMELTPR</sequence>
<evidence type="ECO:0000313" key="2">
    <source>
        <dbReference type="EMBL" id="SHJ87541.1"/>
    </source>
</evidence>
<feature type="chain" id="PRO_5012522680" description="DUF5626 domain-containing protein" evidence="1">
    <location>
        <begin position="25"/>
        <end position="160"/>
    </location>
</feature>
<evidence type="ECO:0008006" key="4">
    <source>
        <dbReference type="Google" id="ProtNLM"/>
    </source>
</evidence>
<organism evidence="2 3">
    <name type="scientific">Geosporobacter subterraneus DSM 17957</name>
    <dbReference type="NCBI Taxonomy" id="1121919"/>
    <lineage>
        <taxon>Bacteria</taxon>
        <taxon>Bacillati</taxon>
        <taxon>Bacillota</taxon>
        <taxon>Clostridia</taxon>
        <taxon>Peptostreptococcales</taxon>
        <taxon>Thermotaleaceae</taxon>
        <taxon>Geosporobacter</taxon>
    </lineage>
</organism>
<protein>
    <recommendedName>
        <fullName evidence="4">DUF5626 domain-containing protein</fullName>
    </recommendedName>
</protein>
<dbReference type="AlphaFoldDB" id="A0A1M6MVQ1"/>
<proteinExistence type="predicted"/>
<reference evidence="3" key="1">
    <citation type="submission" date="2016-11" db="EMBL/GenBank/DDBJ databases">
        <authorList>
            <person name="Varghese N."/>
            <person name="Submissions S."/>
        </authorList>
    </citation>
    <scope>NUCLEOTIDE SEQUENCE [LARGE SCALE GENOMIC DNA]</scope>
    <source>
        <strain evidence="3">DSM 17957</strain>
    </source>
</reference>
<name>A0A1M6MVQ1_9FIRM</name>
<feature type="signal peptide" evidence="1">
    <location>
        <begin position="1"/>
        <end position="24"/>
    </location>
</feature>
<dbReference type="OrthoDB" id="1808478at2"/>
<accession>A0A1M6MVQ1</accession>
<evidence type="ECO:0000313" key="3">
    <source>
        <dbReference type="Proteomes" id="UP000184536"/>
    </source>
</evidence>